<sequence>MPADDYLSPTLVLFVGGFVAALFFFAAVLTYVASGGVAEVTGLAVTLAGLGGFFLVVAVVGAGLMRLRE</sequence>
<protein>
    <recommendedName>
        <fullName evidence="4">Transporter</fullName>
    </recommendedName>
</protein>
<comment type="caution">
    <text evidence="2">The sequence shown here is derived from an EMBL/GenBank/DDBJ whole genome shotgun (WGS) entry which is preliminary data.</text>
</comment>
<feature type="transmembrane region" description="Helical" evidence="1">
    <location>
        <begin position="40"/>
        <end position="64"/>
    </location>
</feature>
<keyword evidence="3" id="KW-1185">Reference proteome</keyword>
<dbReference type="Proteomes" id="UP001596481">
    <property type="component" value="Unassembled WGS sequence"/>
</dbReference>
<keyword evidence="1" id="KW-0472">Membrane</keyword>
<dbReference type="EMBL" id="JBHTAA010000005">
    <property type="protein sequence ID" value="MFC7203663.1"/>
    <property type="molecule type" value="Genomic_DNA"/>
</dbReference>
<evidence type="ECO:0000313" key="3">
    <source>
        <dbReference type="Proteomes" id="UP001596481"/>
    </source>
</evidence>
<feature type="transmembrane region" description="Helical" evidence="1">
    <location>
        <begin position="12"/>
        <end position="34"/>
    </location>
</feature>
<evidence type="ECO:0000313" key="2">
    <source>
        <dbReference type="EMBL" id="MFC7203663.1"/>
    </source>
</evidence>
<proteinExistence type="predicted"/>
<keyword evidence="1" id="KW-0812">Transmembrane</keyword>
<evidence type="ECO:0008006" key="4">
    <source>
        <dbReference type="Google" id="ProtNLM"/>
    </source>
</evidence>
<dbReference type="RefSeq" id="WP_390223001.1">
    <property type="nucleotide sequence ID" value="NZ_JBHTAA010000005.1"/>
</dbReference>
<gene>
    <name evidence="2" type="ORF">ACFQJC_09060</name>
</gene>
<keyword evidence="1" id="KW-1133">Transmembrane helix</keyword>
<evidence type="ECO:0000256" key="1">
    <source>
        <dbReference type="SAM" id="Phobius"/>
    </source>
</evidence>
<dbReference type="AlphaFoldDB" id="A0ABD5ZFJ8"/>
<reference evidence="2 3" key="1">
    <citation type="journal article" date="2019" name="Int. J. Syst. Evol. Microbiol.">
        <title>The Global Catalogue of Microorganisms (GCM) 10K type strain sequencing project: providing services to taxonomists for standard genome sequencing and annotation.</title>
        <authorList>
            <consortium name="The Broad Institute Genomics Platform"/>
            <consortium name="The Broad Institute Genome Sequencing Center for Infectious Disease"/>
            <person name="Wu L."/>
            <person name="Ma J."/>
        </authorList>
    </citation>
    <scope>NUCLEOTIDE SEQUENCE [LARGE SCALE GENOMIC DNA]</scope>
    <source>
        <strain evidence="2 3">DSM 29988</strain>
    </source>
</reference>
<name>A0ABD5ZFJ8_9EURY</name>
<accession>A0ABD5ZFJ8</accession>
<organism evidence="2 3">
    <name type="scientific">Haloferax namakaokahaiae</name>
    <dbReference type="NCBI Taxonomy" id="1748331"/>
    <lineage>
        <taxon>Archaea</taxon>
        <taxon>Methanobacteriati</taxon>
        <taxon>Methanobacteriota</taxon>
        <taxon>Stenosarchaea group</taxon>
        <taxon>Halobacteria</taxon>
        <taxon>Halobacteriales</taxon>
        <taxon>Haloferacaceae</taxon>
        <taxon>Haloferax</taxon>
    </lineage>
</organism>